<organism evidence="2 3">
    <name type="scientific">Lucifera butyrica</name>
    <dbReference type="NCBI Taxonomy" id="1351585"/>
    <lineage>
        <taxon>Bacteria</taxon>
        <taxon>Bacillati</taxon>
        <taxon>Bacillota</taxon>
        <taxon>Negativicutes</taxon>
        <taxon>Veillonellales</taxon>
        <taxon>Veillonellaceae</taxon>
        <taxon>Lucifera</taxon>
    </lineage>
</organism>
<dbReference type="InterPro" id="IPR057238">
    <property type="entry name" value="DUF7916"/>
</dbReference>
<name>A0A498R2H9_9FIRM</name>
<dbReference type="EMBL" id="UPPP01000055">
    <property type="protein sequence ID" value="VBB05369.1"/>
    <property type="molecule type" value="Genomic_DNA"/>
</dbReference>
<dbReference type="InterPro" id="IPR011060">
    <property type="entry name" value="RibuloseP-bd_barrel"/>
</dbReference>
<dbReference type="Proteomes" id="UP000277811">
    <property type="component" value="Unassembled WGS sequence"/>
</dbReference>
<reference evidence="2 3" key="1">
    <citation type="submission" date="2018-06" db="EMBL/GenBank/DDBJ databases">
        <authorList>
            <person name="Strepis N."/>
        </authorList>
    </citation>
    <scope>NUCLEOTIDE SEQUENCE [LARGE SCALE GENOMIC DNA]</scope>
    <source>
        <strain evidence="2">LUCI</strain>
    </source>
</reference>
<dbReference type="Gene3D" id="3.20.20.70">
    <property type="entry name" value="Aldolase class I"/>
    <property type="match status" value="1"/>
</dbReference>
<sequence length="304" mass="32630">MTERLLDVRPEALVELTAAELLKSIRAAEGRTILAEVVCPVMPLLYDVTNAELVAALGADIILLNLYDAANPAIFGVTPREGESVIRALKYLTGRAIGVNLEPVDPDIPVLGSRVTLEPGRIATPQNARLAYEQGARLIVLTGNPQTGVSNTQIEKAIRRIRRELGDKIILAAGKMHGAGINGEMGENIITEESITGFIQAGADIILMPAPGTVPGITPDFAKKLGDVVHREGALFMTTIGTSQEGADPQTIRTIALNAKMAGADIHHLGDAGYVGIAVPENIMHYSLVIRGRRHTFRRMAMRR</sequence>
<gene>
    <name evidence="2" type="ORF">LUCI_0578</name>
</gene>
<dbReference type="InterPro" id="IPR013785">
    <property type="entry name" value="Aldolase_TIM"/>
</dbReference>
<dbReference type="RefSeq" id="WP_122626364.1">
    <property type="nucleotide sequence ID" value="NZ_UPPP01000055.1"/>
</dbReference>
<protein>
    <submittedName>
        <fullName evidence="2">Aldolase-type tim barrel</fullName>
    </submittedName>
</protein>
<dbReference type="OrthoDB" id="5581965at2"/>
<keyword evidence="3" id="KW-1185">Reference proteome</keyword>
<evidence type="ECO:0000259" key="1">
    <source>
        <dbReference type="Pfam" id="PF25509"/>
    </source>
</evidence>
<proteinExistence type="predicted"/>
<dbReference type="SUPFAM" id="SSF51366">
    <property type="entry name" value="Ribulose-phoshate binding barrel"/>
    <property type="match status" value="1"/>
</dbReference>
<dbReference type="Pfam" id="PF25509">
    <property type="entry name" value="DUF7916"/>
    <property type="match status" value="1"/>
</dbReference>
<feature type="domain" description="DUF7916" evidence="1">
    <location>
        <begin position="6"/>
        <end position="302"/>
    </location>
</feature>
<evidence type="ECO:0000313" key="2">
    <source>
        <dbReference type="EMBL" id="VBB05369.1"/>
    </source>
</evidence>
<dbReference type="AlphaFoldDB" id="A0A498R2H9"/>
<evidence type="ECO:0000313" key="3">
    <source>
        <dbReference type="Proteomes" id="UP000277811"/>
    </source>
</evidence>
<accession>A0A498R2H9</accession>